<proteinExistence type="predicted"/>
<comment type="caution">
    <text evidence="10">The sequence shown here is derived from an EMBL/GenBank/DDBJ whole genome shotgun (WGS) entry which is preliminary data.</text>
</comment>
<evidence type="ECO:0000256" key="6">
    <source>
        <dbReference type="ARBA" id="ARBA00022970"/>
    </source>
</evidence>
<dbReference type="GO" id="GO:0005886">
    <property type="term" value="C:plasma membrane"/>
    <property type="evidence" value="ECO:0007669"/>
    <property type="project" value="UniProtKB-SubCell"/>
</dbReference>
<keyword evidence="3" id="KW-1003">Cell membrane</keyword>
<dbReference type="InterPro" id="IPR018227">
    <property type="entry name" value="Amino_acid_transport_2"/>
</dbReference>
<protein>
    <submittedName>
        <fullName evidence="10">Aromatic amino acid permease</fullName>
    </submittedName>
</protein>
<keyword evidence="6" id="KW-0029">Amino-acid transport</keyword>
<evidence type="ECO:0000313" key="11">
    <source>
        <dbReference type="Proteomes" id="UP000034403"/>
    </source>
</evidence>
<accession>A0A0G1U7F1</accession>
<dbReference type="PANTHER" id="PTHR46997">
    <property type="entry name" value="LOW AFFINITY TRYPTOPHAN PERMEASE-RELATED"/>
    <property type="match status" value="1"/>
</dbReference>
<feature type="transmembrane region" description="Helical" evidence="9">
    <location>
        <begin position="82"/>
        <end position="101"/>
    </location>
</feature>
<evidence type="ECO:0000313" key="10">
    <source>
        <dbReference type="EMBL" id="KKU90046.1"/>
    </source>
</evidence>
<feature type="transmembrane region" description="Helical" evidence="9">
    <location>
        <begin position="32"/>
        <end position="54"/>
    </location>
</feature>
<evidence type="ECO:0000256" key="9">
    <source>
        <dbReference type="SAM" id="Phobius"/>
    </source>
</evidence>
<gene>
    <name evidence="10" type="ORF">UY20_C0002G0026</name>
</gene>
<keyword evidence="8 9" id="KW-0472">Membrane</keyword>
<feature type="transmembrane region" description="Helical" evidence="9">
    <location>
        <begin position="214"/>
        <end position="236"/>
    </location>
</feature>
<evidence type="ECO:0000256" key="8">
    <source>
        <dbReference type="ARBA" id="ARBA00023136"/>
    </source>
</evidence>
<dbReference type="GO" id="GO:0003333">
    <property type="term" value="P:amino acid transmembrane transport"/>
    <property type="evidence" value="ECO:0007669"/>
    <property type="project" value="InterPro"/>
</dbReference>
<feature type="transmembrane region" description="Helical" evidence="9">
    <location>
        <begin position="113"/>
        <end position="133"/>
    </location>
</feature>
<dbReference type="EMBL" id="LCPC01000002">
    <property type="protein sequence ID" value="KKU90046.1"/>
    <property type="molecule type" value="Genomic_DNA"/>
</dbReference>
<feature type="transmembrane region" description="Helical" evidence="9">
    <location>
        <begin position="316"/>
        <end position="337"/>
    </location>
</feature>
<feature type="transmembrane region" description="Helical" evidence="9">
    <location>
        <begin position="256"/>
        <end position="280"/>
    </location>
</feature>
<dbReference type="AlphaFoldDB" id="A0A0G1U7F1"/>
<evidence type="ECO:0000256" key="1">
    <source>
        <dbReference type="ARBA" id="ARBA00004429"/>
    </source>
</evidence>
<dbReference type="Gene3D" id="1.20.1740.10">
    <property type="entry name" value="Amino acid/polyamine transporter I"/>
    <property type="match status" value="1"/>
</dbReference>
<dbReference type="GO" id="GO:0015173">
    <property type="term" value="F:aromatic amino acid transmembrane transporter activity"/>
    <property type="evidence" value="ECO:0007669"/>
    <property type="project" value="InterPro"/>
</dbReference>
<dbReference type="Proteomes" id="UP000034403">
    <property type="component" value="Unassembled WGS sequence"/>
</dbReference>
<keyword evidence="7 9" id="KW-1133">Transmembrane helix</keyword>
<keyword evidence="2" id="KW-0813">Transport</keyword>
<dbReference type="Pfam" id="PF03222">
    <property type="entry name" value="Trp_Tyr_perm"/>
    <property type="match status" value="1"/>
</dbReference>
<sequence length="376" mass="41025">MNRKFFYAAAVLVGSMVGVGVFGLPYTFARTGFWVGFSVLIIVMVTTLLTDLMYGEVSLRTGEKHQLLGYSRIYLDQIFQKLIFFSSVLMGYVAILAYIIISGSFLNTLLSGFFYVPVAAYGIFFALILSLVVLKGVRTVSHVELFFCGLFLAIVVLMGLAGLPHIQPENFSGFNGANPLLSYGILLFAFGGLIGVPIQRQILAGNERKLKKAIIAAVLFVGLLYSAFTAIVVGISGSSTSQDAVSGLYQFLGSKITILAAFFGIFAVTTSFLMHAAALVNTFHFDFKIRRFNAWVLAVLPPVLLFWGGIRSFIGIIGLAGGVALALEQIMIILMYAKAKTKGDRVPEYSLNIPAWLLYVIIALLSIGIIYFLFIQ</sequence>
<dbReference type="PATRIC" id="fig|1619022.3.peg.78"/>
<evidence type="ECO:0000256" key="4">
    <source>
        <dbReference type="ARBA" id="ARBA00022519"/>
    </source>
</evidence>
<feature type="transmembrane region" description="Helical" evidence="9">
    <location>
        <begin position="349"/>
        <end position="374"/>
    </location>
</feature>
<name>A0A0G1U7F1_9BACT</name>
<dbReference type="InterPro" id="IPR013059">
    <property type="entry name" value="Trp_tyr_transpt"/>
</dbReference>
<evidence type="ECO:0000256" key="7">
    <source>
        <dbReference type="ARBA" id="ARBA00022989"/>
    </source>
</evidence>
<feature type="transmembrane region" description="Helical" evidence="9">
    <location>
        <begin position="292"/>
        <end position="310"/>
    </location>
</feature>
<comment type="subcellular location">
    <subcellularLocation>
        <location evidence="1">Cell inner membrane</location>
        <topology evidence="1">Multi-pass membrane protein</topology>
    </subcellularLocation>
</comment>
<dbReference type="PANTHER" id="PTHR46997:SF2">
    <property type="entry name" value="TYROSINE-SPECIFIC TRANSPORT SYSTEM"/>
    <property type="match status" value="1"/>
</dbReference>
<feature type="transmembrane region" description="Helical" evidence="9">
    <location>
        <begin position="145"/>
        <end position="163"/>
    </location>
</feature>
<organism evidence="10 11">
    <name type="scientific">Candidatus Yanofskybacteria bacterium GW2011_GWA1_48_10</name>
    <dbReference type="NCBI Taxonomy" id="1619022"/>
    <lineage>
        <taxon>Bacteria</taxon>
        <taxon>Candidatus Yanofskyibacteriota</taxon>
    </lineage>
</organism>
<keyword evidence="5 9" id="KW-0812">Transmembrane</keyword>
<evidence type="ECO:0000256" key="5">
    <source>
        <dbReference type="ARBA" id="ARBA00022692"/>
    </source>
</evidence>
<keyword evidence="4" id="KW-0997">Cell inner membrane</keyword>
<evidence type="ECO:0000256" key="3">
    <source>
        <dbReference type="ARBA" id="ARBA00022475"/>
    </source>
</evidence>
<feature type="transmembrane region" description="Helical" evidence="9">
    <location>
        <begin position="5"/>
        <end position="26"/>
    </location>
</feature>
<feature type="transmembrane region" description="Helical" evidence="9">
    <location>
        <begin position="183"/>
        <end position="202"/>
    </location>
</feature>
<evidence type="ECO:0000256" key="2">
    <source>
        <dbReference type="ARBA" id="ARBA00022448"/>
    </source>
</evidence>
<reference evidence="10 11" key="1">
    <citation type="journal article" date="2015" name="Nature">
        <title>rRNA introns, odd ribosomes, and small enigmatic genomes across a large radiation of phyla.</title>
        <authorList>
            <person name="Brown C.T."/>
            <person name="Hug L.A."/>
            <person name="Thomas B.C."/>
            <person name="Sharon I."/>
            <person name="Castelle C.J."/>
            <person name="Singh A."/>
            <person name="Wilkins M.J."/>
            <person name="Williams K.H."/>
            <person name="Banfield J.F."/>
        </authorList>
    </citation>
    <scope>NUCLEOTIDE SEQUENCE [LARGE SCALE GENOMIC DNA]</scope>
</reference>